<dbReference type="Pfam" id="PF02595">
    <property type="entry name" value="Gly_kinase"/>
    <property type="match status" value="1"/>
</dbReference>
<proteinExistence type="inferred from homology"/>
<keyword evidence="6" id="KW-1185">Reference proteome</keyword>
<dbReference type="NCBIfam" id="TIGR00045">
    <property type="entry name" value="glycerate kinase"/>
    <property type="match status" value="1"/>
</dbReference>
<sequence>MKIVLAPDSFKESATALQAAEALARGVRAADPGAEVVPVPLADGGEGFTDAMAAALDAGMRQVEIVDALGCPTHAHFALAGDVAVVEAAQAVGLGRIAPEDRSIFDSDTRGLGQLMRAALDAGAREIIVGIGGTATNDAGAGMLAELGVRFLDGGGAELGTTPRELAQVVSVDASGVDPRLARTRVRAACDVNNPLVGDNGASAVYGPQKGAAPDDVPVLDEILRRVAEAAGHLEGPAQTPGAGAAGGLGYALGAFCGADLVPGIDVVLEAVDFRSVIADADAVFTGEGAIDAQTLMGKTLSGVACEARAAGVPLVAFAGRVAADAAVLHDHGFTALVPIGSGPEPLSEALANAEVHLARAAEMVIRLMGSHRARS</sequence>
<dbReference type="EMBL" id="VFOR01000002">
    <property type="protein sequence ID" value="TQL57997.1"/>
    <property type="molecule type" value="Genomic_DNA"/>
</dbReference>
<keyword evidence="2 4" id="KW-0808">Transferase</keyword>
<dbReference type="GO" id="GO:0031388">
    <property type="term" value="P:organic acid phosphorylation"/>
    <property type="evidence" value="ECO:0007669"/>
    <property type="project" value="UniProtKB-UniRule"/>
</dbReference>
<protein>
    <submittedName>
        <fullName evidence="5">Glycerate kinase</fullName>
    </submittedName>
</protein>
<evidence type="ECO:0000256" key="3">
    <source>
        <dbReference type="ARBA" id="ARBA00022777"/>
    </source>
</evidence>
<organism evidence="5 6">
    <name type="scientific">Propioniferax innocua</name>
    <dbReference type="NCBI Taxonomy" id="1753"/>
    <lineage>
        <taxon>Bacteria</taxon>
        <taxon>Bacillati</taxon>
        <taxon>Actinomycetota</taxon>
        <taxon>Actinomycetes</taxon>
        <taxon>Propionibacteriales</taxon>
        <taxon>Propionibacteriaceae</taxon>
        <taxon>Propioniferax</taxon>
    </lineage>
</organism>
<evidence type="ECO:0000256" key="4">
    <source>
        <dbReference type="PIRNR" id="PIRNR006078"/>
    </source>
</evidence>
<keyword evidence="3 4" id="KW-0418">Kinase</keyword>
<evidence type="ECO:0000313" key="5">
    <source>
        <dbReference type="EMBL" id="TQL57997.1"/>
    </source>
</evidence>
<dbReference type="RefSeq" id="WP_142093815.1">
    <property type="nucleotide sequence ID" value="NZ_BAAAMD010000004.1"/>
</dbReference>
<evidence type="ECO:0000313" key="6">
    <source>
        <dbReference type="Proteomes" id="UP000316196"/>
    </source>
</evidence>
<reference evidence="5 6" key="1">
    <citation type="submission" date="2019-06" db="EMBL/GenBank/DDBJ databases">
        <title>Sequencing the genomes of 1000 actinobacteria strains.</title>
        <authorList>
            <person name="Klenk H.-P."/>
        </authorList>
    </citation>
    <scope>NUCLEOTIDE SEQUENCE [LARGE SCALE GENOMIC DNA]</scope>
    <source>
        <strain evidence="5 6">DSM 8251</strain>
    </source>
</reference>
<dbReference type="PANTHER" id="PTHR21599:SF0">
    <property type="entry name" value="GLYCERATE KINASE"/>
    <property type="match status" value="1"/>
</dbReference>
<dbReference type="Proteomes" id="UP000316196">
    <property type="component" value="Unassembled WGS sequence"/>
</dbReference>
<dbReference type="InterPro" id="IPR018197">
    <property type="entry name" value="Glycerate_kinase_RE-like"/>
</dbReference>
<dbReference type="PANTHER" id="PTHR21599">
    <property type="entry name" value="GLYCERATE KINASE"/>
    <property type="match status" value="1"/>
</dbReference>
<comment type="similarity">
    <text evidence="1 4">Belongs to the glycerate kinase type-1 family.</text>
</comment>
<dbReference type="AlphaFoldDB" id="A0A542ZCH4"/>
<dbReference type="OrthoDB" id="9774290at2"/>
<gene>
    <name evidence="5" type="ORF">FB460_1848</name>
</gene>
<name>A0A542ZCH4_9ACTN</name>
<dbReference type="PIRSF" id="PIRSF006078">
    <property type="entry name" value="GlxK"/>
    <property type="match status" value="1"/>
</dbReference>
<dbReference type="InterPro" id="IPR036129">
    <property type="entry name" value="Glycerate_kinase_sf"/>
</dbReference>
<dbReference type="InterPro" id="IPR018193">
    <property type="entry name" value="Glyc_kinase_flavodox-like_fold"/>
</dbReference>
<dbReference type="Gene3D" id="3.90.1510.10">
    <property type="entry name" value="Glycerate kinase, domain 2"/>
    <property type="match status" value="1"/>
</dbReference>
<comment type="caution">
    <text evidence="5">The sequence shown here is derived from an EMBL/GenBank/DDBJ whole genome shotgun (WGS) entry which is preliminary data.</text>
</comment>
<dbReference type="InterPro" id="IPR004381">
    <property type="entry name" value="Glycerate_kinase"/>
</dbReference>
<dbReference type="Gene3D" id="3.40.50.10350">
    <property type="entry name" value="Glycerate kinase, domain 1"/>
    <property type="match status" value="1"/>
</dbReference>
<evidence type="ECO:0000256" key="1">
    <source>
        <dbReference type="ARBA" id="ARBA00006284"/>
    </source>
</evidence>
<dbReference type="SUPFAM" id="SSF110738">
    <property type="entry name" value="Glycerate kinase I"/>
    <property type="match status" value="1"/>
</dbReference>
<evidence type="ECO:0000256" key="2">
    <source>
        <dbReference type="ARBA" id="ARBA00022679"/>
    </source>
</evidence>
<dbReference type="GO" id="GO:0008887">
    <property type="term" value="F:glycerate kinase activity"/>
    <property type="evidence" value="ECO:0007669"/>
    <property type="project" value="UniProtKB-UniRule"/>
</dbReference>
<accession>A0A542ZCH4</accession>